<keyword evidence="9" id="KW-1185">Reference proteome</keyword>
<keyword evidence="5" id="KW-0560">Oxidoreductase</keyword>
<evidence type="ECO:0000256" key="3">
    <source>
        <dbReference type="ARBA" id="ARBA00022617"/>
    </source>
</evidence>
<dbReference type="Pfam" id="PF00067">
    <property type="entry name" value="p450"/>
    <property type="match status" value="1"/>
</dbReference>
<reference evidence="8 9" key="1">
    <citation type="submission" date="2024-04" db="EMBL/GenBank/DDBJ databases">
        <title>Phyllosticta paracitricarpa is synonymous to the EU quarantine fungus P. citricarpa based on phylogenomic analyses.</title>
        <authorList>
            <consortium name="Lawrence Berkeley National Laboratory"/>
            <person name="Van ingen-buijs V.A."/>
            <person name="Van westerhoven A.C."/>
            <person name="Haridas S."/>
            <person name="Skiadas P."/>
            <person name="Martin F."/>
            <person name="Groenewald J.Z."/>
            <person name="Crous P.W."/>
            <person name="Seidl M.F."/>
        </authorList>
    </citation>
    <scope>NUCLEOTIDE SEQUENCE [LARGE SCALE GENOMIC DNA]</scope>
    <source>
        <strain evidence="8 9">CPC 17464</strain>
    </source>
</reference>
<proteinExistence type="predicted"/>
<gene>
    <name evidence="8" type="ORF">J3D65DRAFT_643012</name>
</gene>
<dbReference type="PRINTS" id="PR00385">
    <property type="entry name" value="P450"/>
</dbReference>
<dbReference type="InterPro" id="IPR050121">
    <property type="entry name" value="Cytochrome_P450_monoxygenase"/>
</dbReference>
<dbReference type="Proteomes" id="UP001360953">
    <property type="component" value="Unassembled WGS sequence"/>
</dbReference>
<dbReference type="CDD" id="cd11051">
    <property type="entry name" value="CYP59-like"/>
    <property type="match status" value="1"/>
</dbReference>
<dbReference type="GeneID" id="92034953"/>
<evidence type="ECO:0000313" key="8">
    <source>
        <dbReference type="EMBL" id="KAK7529291.1"/>
    </source>
</evidence>
<evidence type="ECO:0000313" key="9">
    <source>
        <dbReference type="Proteomes" id="UP001360953"/>
    </source>
</evidence>
<dbReference type="EMBL" id="JBBPEH010000017">
    <property type="protein sequence ID" value="KAK7529291.1"/>
    <property type="molecule type" value="Genomic_DNA"/>
</dbReference>
<keyword evidence="7 8" id="KW-0503">Monooxygenase</keyword>
<evidence type="ECO:0000256" key="4">
    <source>
        <dbReference type="ARBA" id="ARBA00022723"/>
    </source>
</evidence>
<accession>A0ABR1L4F9</accession>
<dbReference type="PRINTS" id="PR00463">
    <property type="entry name" value="EP450I"/>
</dbReference>
<keyword evidence="6" id="KW-0408">Iron</keyword>
<evidence type="ECO:0000256" key="1">
    <source>
        <dbReference type="ARBA" id="ARBA00001971"/>
    </source>
</evidence>
<evidence type="ECO:0000256" key="5">
    <source>
        <dbReference type="ARBA" id="ARBA00023002"/>
    </source>
</evidence>
<keyword evidence="3" id="KW-0349">Heme</keyword>
<comment type="cofactor">
    <cofactor evidence="1">
        <name>heme</name>
        <dbReference type="ChEBI" id="CHEBI:30413"/>
    </cofactor>
</comment>
<comment type="pathway">
    <text evidence="2">Secondary metabolite biosynthesis.</text>
</comment>
<protein>
    <submittedName>
        <fullName evidence="8">Cytochrome P450 monooxygenase</fullName>
    </submittedName>
</protein>
<dbReference type="PANTHER" id="PTHR24305:SF107">
    <property type="entry name" value="P450, PUTATIVE (EUROFUNG)-RELATED"/>
    <property type="match status" value="1"/>
</dbReference>
<dbReference type="GO" id="GO:0004497">
    <property type="term" value="F:monooxygenase activity"/>
    <property type="evidence" value="ECO:0007669"/>
    <property type="project" value="UniProtKB-KW"/>
</dbReference>
<evidence type="ECO:0000256" key="7">
    <source>
        <dbReference type="ARBA" id="ARBA00023033"/>
    </source>
</evidence>
<evidence type="ECO:0000256" key="6">
    <source>
        <dbReference type="ARBA" id="ARBA00023004"/>
    </source>
</evidence>
<organism evidence="8 9">
    <name type="scientific">Phyllosticta citribraziliensis</name>
    <dbReference type="NCBI Taxonomy" id="989973"/>
    <lineage>
        <taxon>Eukaryota</taxon>
        <taxon>Fungi</taxon>
        <taxon>Dikarya</taxon>
        <taxon>Ascomycota</taxon>
        <taxon>Pezizomycotina</taxon>
        <taxon>Dothideomycetes</taxon>
        <taxon>Dothideomycetes incertae sedis</taxon>
        <taxon>Botryosphaeriales</taxon>
        <taxon>Phyllostictaceae</taxon>
        <taxon>Phyllosticta</taxon>
    </lineage>
</organism>
<keyword evidence="4" id="KW-0479">Metal-binding</keyword>
<dbReference type="PANTHER" id="PTHR24305">
    <property type="entry name" value="CYTOCHROME P450"/>
    <property type="match status" value="1"/>
</dbReference>
<dbReference type="InterPro" id="IPR002401">
    <property type="entry name" value="Cyt_P450_E_grp-I"/>
</dbReference>
<dbReference type="RefSeq" id="XP_066649871.1">
    <property type="nucleotide sequence ID" value="XM_066802047.1"/>
</dbReference>
<name>A0ABR1L4F9_9PEZI</name>
<dbReference type="SUPFAM" id="SSF48264">
    <property type="entry name" value="Cytochrome P450"/>
    <property type="match status" value="1"/>
</dbReference>
<comment type="caution">
    <text evidence="8">The sequence shown here is derived from an EMBL/GenBank/DDBJ whole genome shotgun (WGS) entry which is preliminary data.</text>
</comment>
<dbReference type="InterPro" id="IPR036396">
    <property type="entry name" value="Cyt_P450_sf"/>
</dbReference>
<dbReference type="Gene3D" id="1.10.630.10">
    <property type="entry name" value="Cytochrome P450"/>
    <property type="match status" value="1"/>
</dbReference>
<dbReference type="InterPro" id="IPR001128">
    <property type="entry name" value="Cyt_P450"/>
</dbReference>
<sequence>MSFILFASLGALVYVFVTAYRSRKVVNDLRKQGMPMPTFSWLSGHMLVVKENLEKFPIDAVHNYSFARMSQAFRKDKMFYLDFWPISTPFLVITNPYTASQITQNVSAEKPEAVTSAFVAMTGGPNLLSMPEQQWKRWRSIFSPGFSPAHMLSQVPKIVEHTALFCKGLQGLAQDGKLFQLEEATFRLTLDVIGAVSLDAHFNYQTSENEFAERLRSIVEWTSFGGEINPFKRWNPLRPLAIWYNGRFLDKLIHAELDRRFAERKAALEKPTETGAKSVASLALDNYIKDHVSAETESIDPTFKLYATAQIRMFLVAGHDTTSSAITYAFHLLYTNPTALASIRSEHDTVLGADPEVAGEMLSQDPGLLNQLPYTVAVIKEVLRLFPPAGGIRMGSSDIVLSTEDGNRYPTANCSVWILHGAIQRDPDYWPRPEEFLPERWLVGPDHELYPRVKGAWRPFELGPKNCIGQTLAMTEIKTVLAMTVRQFDMKPAYDEWDRLHPHAGIKAANAERAYQVDGGGGGLHPANRYPCRVACRG</sequence>
<evidence type="ECO:0000256" key="2">
    <source>
        <dbReference type="ARBA" id="ARBA00005179"/>
    </source>
</evidence>